<feature type="transmembrane region" description="Helical" evidence="7">
    <location>
        <begin position="148"/>
        <end position="171"/>
    </location>
</feature>
<evidence type="ECO:0000313" key="9">
    <source>
        <dbReference type="Proteomes" id="UP000831607"/>
    </source>
</evidence>
<dbReference type="EMBL" id="CP063982">
    <property type="protein sequence ID" value="UOD50087.1"/>
    <property type="molecule type" value="Genomic_DNA"/>
</dbReference>
<dbReference type="Proteomes" id="UP000831607">
    <property type="component" value="Chromosome"/>
</dbReference>
<dbReference type="Pfam" id="PF01914">
    <property type="entry name" value="MarC"/>
    <property type="match status" value="1"/>
</dbReference>
<keyword evidence="3" id="KW-1003">Cell membrane</keyword>
<organism evidence="8 9">
    <name type="scientific">Orrella daihaiensis</name>
    <dbReference type="NCBI Taxonomy" id="2782176"/>
    <lineage>
        <taxon>Bacteria</taxon>
        <taxon>Pseudomonadati</taxon>
        <taxon>Pseudomonadota</taxon>
        <taxon>Betaproteobacteria</taxon>
        <taxon>Burkholderiales</taxon>
        <taxon>Alcaligenaceae</taxon>
        <taxon>Orrella</taxon>
    </lineage>
</organism>
<keyword evidence="4 7" id="KW-0812">Transmembrane</keyword>
<keyword evidence="6 7" id="KW-0472">Membrane</keyword>
<comment type="similarity">
    <text evidence="2 7">Belongs to the UPF0056 (MarC) family.</text>
</comment>
<keyword evidence="5 7" id="KW-1133">Transmembrane helix</keyword>
<comment type="subcellular location">
    <subcellularLocation>
        <location evidence="1 7">Cell membrane</location>
        <topology evidence="1 7">Multi-pass membrane protein</topology>
    </subcellularLocation>
</comment>
<dbReference type="NCBIfam" id="TIGR00427">
    <property type="entry name" value="NAAT family transporter"/>
    <property type="match status" value="1"/>
</dbReference>
<feature type="transmembrane region" description="Helical" evidence="7">
    <location>
        <begin position="183"/>
        <end position="203"/>
    </location>
</feature>
<feature type="transmembrane region" description="Helical" evidence="7">
    <location>
        <begin position="112"/>
        <end position="133"/>
    </location>
</feature>
<evidence type="ECO:0000256" key="6">
    <source>
        <dbReference type="ARBA" id="ARBA00023136"/>
    </source>
</evidence>
<dbReference type="PANTHER" id="PTHR33508:SF1">
    <property type="entry name" value="UPF0056 MEMBRANE PROTEIN YHCE"/>
    <property type="match status" value="1"/>
</dbReference>
<evidence type="ECO:0000256" key="2">
    <source>
        <dbReference type="ARBA" id="ARBA00009784"/>
    </source>
</evidence>
<proteinExistence type="inferred from homology"/>
<gene>
    <name evidence="8" type="ORF">DHf2319_11695</name>
</gene>
<evidence type="ECO:0000256" key="5">
    <source>
        <dbReference type="ARBA" id="ARBA00022989"/>
    </source>
</evidence>
<dbReference type="InterPro" id="IPR002771">
    <property type="entry name" value="Multi_antbiot-R_MarC"/>
</dbReference>
<reference evidence="8 9" key="1">
    <citation type="submission" date="2020-11" db="EMBL/GenBank/DDBJ databases">
        <title>Algicoccus daihaiensis sp.nov., isolated from Daihai Lake in Inner Mongolia.</title>
        <authorList>
            <person name="Kai J."/>
        </authorList>
    </citation>
    <scope>NUCLEOTIDE SEQUENCE [LARGE SCALE GENOMIC DNA]</scope>
    <source>
        <strain evidence="9">f23</strain>
    </source>
</reference>
<sequence length="206" mass="22163">MFPSDFTYEFFTLLVILDPIATVPIFLAVSYGLGWQDRLRVALMALGVAFGILTAFIFLGLEFLKVLDISTTSFQLAGSLILFLLGLDMVTGRLQVEIAKLPANATILQRSIYPLAMPTIAGAGAILTVVMLSDNHARVLAEQLRTTMVLAACLLVHLVSFTVSGFIMRYLGLAGIQIVTRVFGLMICSIAVSGVVTAIKLSFGLS</sequence>
<evidence type="ECO:0000256" key="4">
    <source>
        <dbReference type="ARBA" id="ARBA00022692"/>
    </source>
</evidence>
<evidence type="ECO:0000256" key="3">
    <source>
        <dbReference type="ARBA" id="ARBA00022475"/>
    </source>
</evidence>
<name>A0ABY4AIG1_9BURK</name>
<evidence type="ECO:0000256" key="1">
    <source>
        <dbReference type="ARBA" id="ARBA00004651"/>
    </source>
</evidence>
<protein>
    <recommendedName>
        <fullName evidence="7">UPF0056 membrane protein</fullName>
    </recommendedName>
</protein>
<feature type="transmembrane region" description="Helical" evidence="7">
    <location>
        <begin position="73"/>
        <end position="91"/>
    </location>
</feature>
<accession>A0ABY4AIG1</accession>
<feature type="transmembrane region" description="Helical" evidence="7">
    <location>
        <begin position="41"/>
        <end position="61"/>
    </location>
</feature>
<feature type="transmembrane region" description="Helical" evidence="7">
    <location>
        <begin position="6"/>
        <end position="29"/>
    </location>
</feature>
<dbReference type="PANTHER" id="PTHR33508">
    <property type="entry name" value="UPF0056 MEMBRANE PROTEIN YHCE"/>
    <property type="match status" value="1"/>
</dbReference>
<evidence type="ECO:0000313" key="8">
    <source>
        <dbReference type="EMBL" id="UOD50087.1"/>
    </source>
</evidence>
<keyword evidence="9" id="KW-1185">Reference proteome</keyword>
<evidence type="ECO:0000256" key="7">
    <source>
        <dbReference type="RuleBase" id="RU362048"/>
    </source>
</evidence>
<dbReference type="RefSeq" id="WP_243478484.1">
    <property type="nucleotide sequence ID" value="NZ_CP063982.1"/>
</dbReference>